<dbReference type="AlphaFoldDB" id="A0A849L294"/>
<dbReference type="CDD" id="cd06346">
    <property type="entry name" value="PBP1_ABC_ligand_binding-like"/>
    <property type="match status" value="1"/>
</dbReference>
<feature type="domain" description="Leucine-binding protein" evidence="6">
    <location>
        <begin position="25"/>
        <end position="347"/>
    </location>
</feature>
<comment type="similarity">
    <text evidence="1">Belongs to the leucine-binding protein family.</text>
</comment>
<proteinExistence type="inferred from homology"/>
<feature type="signal peptide" evidence="5">
    <location>
        <begin position="1"/>
        <end position="21"/>
    </location>
</feature>
<evidence type="ECO:0000256" key="5">
    <source>
        <dbReference type="SAM" id="SignalP"/>
    </source>
</evidence>
<dbReference type="SUPFAM" id="SSF53822">
    <property type="entry name" value="Periplasmic binding protein-like I"/>
    <property type="match status" value="1"/>
</dbReference>
<evidence type="ECO:0000256" key="3">
    <source>
        <dbReference type="ARBA" id="ARBA00022729"/>
    </source>
</evidence>
<dbReference type="PANTHER" id="PTHR30483:SF6">
    <property type="entry name" value="PERIPLASMIC BINDING PROTEIN OF ABC TRANSPORTER FOR NATURAL AMINO ACIDS"/>
    <property type="match status" value="1"/>
</dbReference>
<keyword evidence="2" id="KW-0813">Transport</keyword>
<evidence type="ECO:0000313" key="8">
    <source>
        <dbReference type="Proteomes" id="UP000572377"/>
    </source>
</evidence>
<dbReference type="GO" id="GO:0006865">
    <property type="term" value="P:amino acid transport"/>
    <property type="evidence" value="ECO:0007669"/>
    <property type="project" value="UniProtKB-KW"/>
</dbReference>
<accession>A0A849L294</accession>
<dbReference type="Pfam" id="PF13458">
    <property type="entry name" value="Peripla_BP_6"/>
    <property type="match status" value="1"/>
</dbReference>
<evidence type="ECO:0000256" key="1">
    <source>
        <dbReference type="ARBA" id="ARBA00010062"/>
    </source>
</evidence>
<dbReference type="InterPro" id="IPR028082">
    <property type="entry name" value="Peripla_BP_I"/>
</dbReference>
<name>A0A849L294_9RHOB</name>
<reference evidence="7 8" key="1">
    <citation type="submission" date="2020-05" db="EMBL/GenBank/DDBJ databases">
        <title>Gimesia benthica sp. nov., a novel planctomycete isolated from a deep-sea water sample of the Northwest Indian Ocean.</title>
        <authorList>
            <person name="Wang J."/>
            <person name="Ruan C."/>
            <person name="Song L."/>
            <person name="Zhu Y."/>
            <person name="Li A."/>
            <person name="Zheng X."/>
            <person name="Wang L."/>
            <person name="Lu Z."/>
            <person name="Huang Y."/>
            <person name="Du W."/>
            <person name="Zhou Y."/>
            <person name="Huang L."/>
            <person name="Dai X."/>
        </authorList>
    </citation>
    <scope>NUCLEOTIDE SEQUENCE [LARGE SCALE GENOMIC DNA]</scope>
    <source>
        <strain evidence="7 8">YYQ-30</strain>
    </source>
</reference>
<evidence type="ECO:0000313" key="7">
    <source>
        <dbReference type="EMBL" id="NNU80436.1"/>
    </source>
</evidence>
<dbReference type="RefSeq" id="WP_171324200.1">
    <property type="nucleotide sequence ID" value="NZ_JABFBC010000001.1"/>
</dbReference>
<feature type="chain" id="PRO_5032324126" evidence="5">
    <location>
        <begin position="22"/>
        <end position="397"/>
    </location>
</feature>
<comment type="caution">
    <text evidence="7">The sequence shown here is derived from an EMBL/GenBank/DDBJ whole genome shotgun (WGS) entry which is preliminary data.</text>
</comment>
<dbReference type="PANTHER" id="PTHR30483">
    <property type="entry name" value="LEUCINE-SPECIFIC-BINDING PROTEIN"/>
    <property type="match status" value="1"/>
</dbReference>
<evidence type="ECO:0000259" key="6">
    <source>
        <dbReference type="Pfam" id="PF13458"/>
    </source>
</evidence>
<evidence type="ECO:0000256" key="2">
    <source>
        <dbReference type="ARBA" id="ARBA00022448"/>
    </source>
</evidence>
<dbReference type="Gene3D" id="3.40.50.2300">
    <property type="match status" value="2"/>
</dbReference>
<sequence>MIARPVLGGLLAASLAAAATAGDDTVRLGVLFGFTGPIESLAADFGEAADVAIAEINAAGGILGGREIVAVRADTTCADTGAATAAAERLVSGRRVHAILGAGCSGASSAVVAGVLAPRGVLAISPASTSPALSTIEDRGLFFRTAPSDARQGEILADLTMARGIGSVAVTYTNNDYGSGLAQAFRDAFEARGGTVTLVATHEDGRGDYSAEVGALAASGAEALLVVGYVDQGGIGIVQAALDTGAFDRFILPDGMLHQTLLDRFGDALDGSFGTTPGGASDAIAAYDALAAEAGATGTGPFRAETYDATALIALSMEAAGSTDNAAMAAVLTGLANAPGIPIGPGQLGRALELVAEGTDIDYEGATGVEFDAAGDAMGSFRRLEIIGGTLADIGGS</sequence>
<dbReference type="InterPro" id="IPR000709">
    <property type="entry name" value="Leu_Ile_Val-bd"/>
</dbReference>
<organism evidence="7 8">
    <name type="scientific">Halovulum dunhuangense</name>
    <dbReference type="NCBI Taxonomy" id="1505036"/>
    <lineage>
        <taxon>Bacteria</taxon>
        <taxon>Pseudomonadati</taxon>
        <taxon>Pseudomonadota</taxon>
        <taxon>Alphaproteobacteria</taxon>
        <taxon>Rhodobacterales</taxon>
        <taxon>Paracoccaceae</taxon>
        <taxon>Halovulum</taxon>
    </lineage>
</organism>
<evidence type="ECO:0000256" key="4">
    <source>
        <dbReference type="ARBA" id="ARBA00022970"/>
    </source>
</evidence>
<dbReference type="PRINTS" id="PR00337">
    <property type="entry name" value="LEUILEVALBP"/>
</dbReference>
<dbReference type="InterPro" id="IPR051010">
    <property type="entry name" value="BCAA_transport"/>
</dbReference>
<dbReference type="Proteomes" id="UP000572377">
    <property type="component" value="Unassembled WGS sequence"/>
</dbReference>
<keyword evidence="4" id="KW-0029">Amino-acid transport</keyword>
<gene>
    <name evidence="7" type="ORF">HMH01_08280</name>
</gene>
<protein>
    <submittedName>
        <fullName evidence="7">ABC transporter substrate-binding protein</fullName>
    </submittedName>
</protein>
<dbReference type="InterPro" id="IPR028081">
    <property type="entry name" value="Leu-bd"/>
</dbReference>
<keyword evidence="8" id="KW-1185">Reference proteome</keyword>
<dbReference type="EMBL" id="JABFBC010000001">
    <property type="protein sequence ID" value="NNU80436.1"/>
    <property type="molecule type" value="Genomic_DNA"/>
</dbReference>
<keyword evidence="3 5" id="KW-0732">Signal</keyword>